<dbReference type="SMART" id="SM00256">
    <property type="entry name" value="FBOX"/>
    <property type="match status" value="1"/>
</dbReference>
<dbReference type="SUPFAM" id="SSF81383">
    <property type="entry name" value="F-box domain"/>
    <property type="match status" value="1"/>
</dbReference>
<reference evidence="2 3" key="1">
    <citation type="submission" date="2024-09" db="EMBL/GenBank/DDBJ databases">
        <title>Chromosome-scale assembly of Riccia fluitans.</title>
        <authorList>
            <person name="Paukszto L."/>
            <person name="Sawicki J."/>
            <person name="Karawczyk K."/>
            <person name="Piernik-Szablinska J."/>
            <person name="Szczecinska M."/>
            <person name="Mazdziarz M."/>
        </authorList>
    </citation>
    <scope>NUCLEOTIDE SEQUENCE [LARGE SCALE GENOMIC DNA]</scope>
    <source>
        <strain evidence="2">Rf_01</strain>
        <tissue evidence="2">Aerial parts of the thallus</tissue>
    </source>
</reference>
<evidence type="ECO:0000313" key="2">
    <source>
        <dbReference type="EMBL" id="KAL2611248.1"/>
    </source>
</evidence>
<proteinExistence type="predicted"/>
<dbReference type="AlphaFoldDB" id="A0ABD1XUP3"/>
<dbReference type="Pfam" id="PF00646">
    <property type="entry name" value="F-box"/>
    <property type="match status" value="1"/>
</dbReference>
<dbReference type="CDD" id="cd09917">
    <property type="entry name" value="F-box_SF"/>
    <property type="match status" value="1"/>
</dbReference>
<name>A0ABD1XUP3_9MARC</name>
<dbReference type="PROSITE" id="PS50181">
    <property type="entry name" value="FBOX"/>
    <property type="match status" value="1"/>
</dbReference>
<evidence type="ECO:0000259" key="1">
    <source>
        <dbReference type="PROSITE" id="PS50181"/>
    </source>
</evidence>
<dbReference type="EMBL" id="JBHFFA010000007">
    <property type="protein sequence ID" value="KAL2611248.1"/>
    <property type="molecule type" value="Genomic_DNA"/>
</dbReference>
<dbReference type="Proteomes" id="UP001605036">
    <property type="component" value="Unassembled WGS sequence"/>
</dbReference>
<gene>
    <name evidence="2" type="ORF">R1flu_022940</name>
</gene>
<dbReference type="PANTHER" id="PTHR31482">
    <property type="entry name" value="ESTS AU081301(E20138)"/>
    <property type="match status" value="1"/>
</dbReference>
<comment type="caution">
    <text evidence="2">The sequence shown here is derived from an EMBL/GenBank/DDBJ whole genome shotgun (WGS) entry which is preliminary data.</text>
</comment>
<protein>
    <recommendedName>
        <fullName evidence="1">F-box domain-containing protein</fullName>
    </recommendedName>
</protein>
<dbReference type="Gene3D" id="1.20.1280.50">
    <property type="match status" value="1"/>
</dbReference>
<dbReference type="InterPro" id="IPR036047">
    <property type="entry name" value="F-box-like_dom_sf"/>
</dbReference>
<evidence type="ECO:0000313" key="3">
    <source>
        <dbReference type="Proteomes" id="UP001605036"/>
    </source>
</evidence>
<feature type="domain" description="F-box" evidence="1">
    <location>
        <begin position="33"/>
        <end position="79"/>
    </location>
</feature>
<dbReference type="PANTHER" id="PTHR31482:SF18">
    <property type="entry name" value="ESTS AU081301(E20138)"/>
    <property type="match status" value="1"/>
</dbReference>
<keyword evidence="3" id="KW-1185">Reference proteome</keyword>
<accession>A0ABD1XUP3</accession>
<sequence>MSTKWRRKRTTRCKEIPRSKVEAEIFTPSNENQTRILDIPDEILEEVLLKLSVPSILQMSLVCKEFYVKCTSDRLWRMLFQEKWGKLIDPETYSEWKRESTSVYASRHWMKLRSGRNSKAGERVCRSPMVLPTDSFMAWYMALEKGQLEFRAQIRNRDYNNPGFMISCYDGKVKYDRSADSFKARYPTRPAGEEVGISWSRLRSPPVDGSPGDLCVVESLQQLNPGDHVEVQWRHSPLHRYGWWYARVGHARTCQEFRVGDSIDGTDEIRPCRCHLEDTVRFEFNQYSTTSRWQEAVLDRWDHQEVEVKGKGVYGGIRKLVNSQEIFAWRQQFLWEWGKKYLD</sequence>
<dbReference type="InterPro" id="IPR001810">
    <property type="entry name" value="F-box_dom"/>
</dbReference>
<organism evidence="2 3">
    <name type="scientific">Riccia fluitans</name>
    <dbReference type="NCBI Taxonomy" id="41844"/>
    <lineage>
        <taxon>Eukaryota</taxon>
        <taxon>Viridiplantae</taxon>
        <taxon>Streptophyta</taxon>
        <taxon>Embryophyta</taxon>
        <taxon>Marchantiophyta</taxon>
        <taxon>Marchantiopsida</taxon>
        <taxon>Marchantiidae</taxon>
        <taxon>Marchantiales</taxon>
        <taxon>Ricciaceae</taxon>
        <taxon>Riccia</taxon>
    </lineage>
</organism>